<dbReference type="PANTHER" id="PTHR30469:SF11">
    <property type="entry name" value="BLL4320 PROTEIN"/>
    <property type="match status" value="1"/>
</dbReference>
<dbReference type="SUPFAM" id="SSF111369">
    <property type="entry name" value="HlyD-like secretion proteins"/>
    <property type="match status" value="1"/>
</dbReference>
<keyword evidence="3" id="KW-0813">Transport</keyword>
<evidence type="ECO:0000256" key="2">
    <source>
        <dbReference type="ARBA" id="ARBA00009477"/>
    </source>
</evidence>
<keyword evidence="4" id="KW-0812">Transmembrane</keyword>
<dbReference type="InterPro" id="IPR058792">
    <property type="entry name" value="Beta-barrel_RND_2"/>
</dbReference>
<dbReference type="Gene3D" id="2.40.420.20">
    <property type="match status" value="1"/>
</dbReference>
<dbReference type="EMBL" id="UOFL01000198">
    <property type="protein sequence ID" value="VAW80485.1"/>
    <property type="molecule type" value="Genomic_DNA"/>
</dbReference>
<dbReference type="Gene3D" id="2.40.30.170">
    <property type="match status" value="1"/>
</dbReference>
<gene>
    <name evidence="8" type="ORF">MNBD_GAMMA12-3943</name>
</gene>
<dbReference type="InterPro" id="IPR058627">
    <property type="entry name" value="MdtA-like_C"/>
</dbReference>
<dbReference type="Pfam" id="PF25917">
    <property type="entry name" value="BSH_RND"/>
    <property type="match status" value="1"/>
</dbReference>
<feature type="transmembrane region" description="Helical" evidence="4">
    <location>
        <begin position="6"/>
        <end position="26"/>
    </location>
</feature>
<dbReference type="Gene3D" id="2.40.50.100">
    <property type="match status" value="1"/>
</dbReference>
<evidence type="ECO:0000259" key="7">
    <source>
        <dbReference type="Pfam" id="PF25967"/>
    </source>
</evidence>
<evidence type="ECO:0000256" key="1">
    <source>
        <dbReference type="ARBA" id="ARBA00004196"/>
    </source>
</evidence>
<feature type="domain" description="CusB-like beta-barrel" evidence="6">
    <location>
        <begin position="199"/>
        <end position="270"/>
    </location>
</feature>
<dbReference type="PANTHER" id="PTHR30469">
    <property type="entry name" value="MULTIDRUG RESISTANCE PROTEIN MDTA"/>
    <property type="match status" value="1"/>
</dbReference>
<accession>A0A3B0YHZ2</accession>
<proteinExistence type="inferred from homology"/>
<evidence type="ECO:0000313" key="8">
    <source>
        <dbReference type="EMBL" id="VAW80485.1"/>
    </source>
</evidence>
<evidence type="ECO:0000259" key="5">
    <source>
        <dbReference type="Pfam" id="PF25917"/>
    </source>
</evidence>
<evidence type="ECO:0000256" key="4">
    <source>
        <dbReference type="SAM" id="Phobius"/>
    </source>
</evidence>
<reference evidence="8" key="1">
    <citation type="submission" date="2018-06" db="EMBL/GenBank/DDBJ databases">
        <authorList>
            <person name="Zhirakovskaya E."/>
        </authorList>
    </citation>
    <scope>NUCLEOTIDE SEQUENCE</scope>
</reference>
<dbReference type="InterPro" id="IPR006143">
    <property type="entry name" value="RND_pump_MFP"/>
</dbReference>
<protein>
    <submittedName>
        <fullName evidence="8">Probable Co/Zn/Cd efflux system membrane fusion protein</fullName>
    </submittedName>
</protein>
<dbReference type="AlphaFoldDB" id="A0A3B0YHZ2"/>
<name>A0A3B0YHZ2_9ZZZZ</name>
<comment type="subcellular location">
    <subcellularLocation>
        <location evidence="1">Cell envelope</location>
    </subcellularLocation>
</comment>
<dbReference type="GO" id="GO:0015562">
    <property type="term" value="F:efflux transmembrane transporter activity"/>
    <property type="evidence" value="ECO:0007669"/>
    <property type="project" value="TreeGrafter"/>
</dbReference>
<feature type="domain" description="Multidrug resistance protein MdtA-like C-terminal permuted SH3" evidence="7">
    <location>
        <begin position="281"/>
        <end position="341"/>
    </location>
</feature>
<feature type="domain" description="Multidrug resistance protein MdtA-like barrel-sandwich hybrid" evidence="5">
    <location>
        <begin position="70"/>
        <end position="189"/>
    </location>
</feature>
<dbReference type="InterPro" id="IPR058625">
    <property type="entry name" value="MdtA-like_BSH"/>
</dbReference>
<dbReference type="FunFam" id="2.40.30.170:FF:000010">
    <property type="entry name" value="Efflux RND transporter periplasmic adaptor subunit"/>
    <property type="match status" value="1"/>
</dbReference>
<keyword evidence="4" id="KW-0472">Membrane</keyword>
<organism evidence="8">
    <name type="scientific">hydrothermal vent metagenome</name>
    <dbReference type="NCBI Taxonomy" id="652676"/>
    <lineage>
        <taxon>unclassified sequences</taxon>
        <taxon>metagenomes</taxon>
        <taxon>ecological metagenomes</taxon>
    </lineage>
</organism>
<dbReference type="Pfam" id="PF25967">
    <property type="entry name" value="RND-MFP_C"/>
    <property type="match status" value="1"/>
</dbReference>
<dbReference type="Pfam" id="PF25954">
    <property type="entry name" value="Beta-barrel_RND_2"/>
    <property type="match status" value="1"/>
</dbReference>
<dbReference type="Gene3D" id="1.10.287.470">
    <property type="entry name" value="Helix hairpin bin"/>
    <property type="match status" value="1"/>
</dbReference>
<sequence length="367" mass="40593">MLLRRSIYTAIFIIVLFGLLFGTRFWQFKSMAASRIKPPPPTVSVETVQTVRQTPKLTSVGTVVATHDIGVTTEVGGIIRRILFKSGDKVTAGMILVKLDDRVDQAALLAKKSAAKLAEIQYKRSVELLSKRLVSNSSHDEVRASFEAARAEVTQQLAIINQRTITAPFTGFLGIRNVNLGQYLKPGDKVVTLQTLNPIYIDYSLPERYFSKIKSGLQVIALLDAFPGQKFVGKINAIQPGIDSGSRTIKVRAIFNNKEDKLRPGMFAEIITLVGKEIKILTIPRAAVSFNTYGNYVFILSKNKQGKLIALRKQVTLGRTTRGRVTILKGINLNDQVVVAGYLKLRNKLPVSVNNTVKLKHSEISSE</sequence>
<dbReference type="GO" id="GO:1990281">
    <property type="term" value="C:efflux pump complex"/>
    <property type="evidence" value="ECO:0007669"/>
    <property type="project" value="TreeGrafter"/>
</dbReference>
<evidence type="ECO:0000256" key="3">
    <source>
        <dbReference type="ARBA" id="ARBA00022448"/>
    </source>
</evidence>
<comment type="similarity">
    <text evidence="2">Belongs to the membrane fusion protein (MFP) (TC 8.A.1) family.</text>
</comment>
<evidence type="ECO:0000259" key="6">
    <source>
        <dbReference type="Pfam" id="PF25954"/>
    </source>
</evidence>
<dbReference type="NCBIfam" id="TIGR01730">
    <property type="entry name" value="RND_mfp"/>
    <property type="match status" value="1"/>
</dbReference>
<keyword evidence="4" id="KW-1133">Transmembrane helix</keyword>